<dbReference type="Proteomes" id="UP000037982">
    <property type="component" value="Unassembled WGS sequence"/>
</dbReference>
<evidence type="ECO:0000313" key="2">
    <source>
        <dbReference type="EMBL" id="KPC60527.1"/>
    </source>
</evidence>
<dbReference type="GO" id="GO:0051920">
    <property type="term" value="F:peroxiredoxin activity"/>
    <property type="evidence" value="ECO:0007669"/>
    <property type="project" value="InterPro"/>
</dbReference>
<dbReference type="PANTHER" id="PTHR35446">
    <property type="entry name" value="SI:CH211-175M2.5"/>
    <property type="match status" value="1"/>
</dbReference>
<dbReference type="EMBL" id="LGKG01000160">
    <property type="protein sequence ID" value="KPC60527.1"/>
    <property type="molecule type" value="Genomic_DNA"/>
</dbReference>
<dbReference type="RefSeq" id="WP_053926512.1">
    <property type="nucleotide sequence ID" value="NZ_LGKG01000160.1"/>
</dbReference>
<proteinExistence type="predicted"/>
<keyword evidence="3" id="KW-1185">Reference proteome</keyword>
<accession>A0A0N0XSI5</accession>
<protein>
    <submittedName>
        <fullName evidence="2">Alkylhydroperoxidase</fullName>
    </submittedName>
</protein>
<dbReference type="Pfam" id="PF02627">
    <property type="entry name" value="CMD"/>
    <property type="match status" value="1"/>
</dbReference>
<dbReference type="SUPFAM" id="SSF69118">
    <property type="entry name" value="AhpD-like"/>
    <property type="match status" value="1"/>
</dbReference>
<keyword evidence="2" id="KW-0560">Oxidoreductase</keyword>
<keyword evidence="2" id="KW-0575">Peroxidase</keyword>
<reference evidence="3" key="1">
    <citation type="submission" date="2015-07" db="EMBL/GenBank/DDBJ databases">
        <authorList>
            <person name="Ju K.-S."/>
            <person name="Doroghazi J.R."/>
            <person name="Metcalf W.W."/>
        </authorList>
    </citation>
    <scope>NUCLEOTIDE SEQUENCE [LARGE SCALE GENOMIC DNA]</scope>
    <source>
        <strain evidence="3">NRRL ISP-5002</strain>
    </source>
</reference>
<evidence type="ECO:0000259" key="1">
    <source>
        <dbReference type="Pfam" id="PF02627"/>
    </source>
</evidence>
<name>A0A0N0XSI5_9ACTN</name>
<feature type="domain" description="Carboxymuconolactone decarboxylase-like" evidence="1">
    <location>
        <begin position="42"/>
        <end position="109"/>
    </location>
</feature>
<dbReference type="PATRIC" id="fig|66876.3.peg.6354"/>
<dbReference type="InterPro" id="IPR003779">
    <property type="entry name" value="CMD-like"/>
</dbReference>
<dbReference type="AlphaFoldDB" id="A0A0N0XSI5"/>
<sequence length="185" mass="20653">MTTEFTRHDVSSAPEAARPIMENTVKGFGFLPAPVALMAESPELLEGFMTGNGLFNKTTLTQLEREVFILTMATTVECHYCVAMHSSILTRSKADESLIEALRARKPLNDPKLEAMRVFTLEVMEGHGHVEPEVKEAFFNAGYTQRNALEVVLGLGVYTISTYANRMTDAPVDEPFKAFEWHAEH</sequence>
<dbReference type="Gene3D" id="1.20.1290.10">
    <property type="entry name" value="AhpD-like"/>
    <property type="match status" value="1"/>
</dbReference>
<dbReference type="InterPro" id="IPR029032">
    <property type="entry name" value="AhpD-like"/>
</dbReference>
<evidence type="ECO:0000313" key="3">
    <source>
        <dbReference type="Proteomes" id="UP000037982"/>
    </source>
</evidence>
<dbReference type="PANTHER" id="PTHR35446:SF3">
    <property type="entry name" value="CMD DOMAIN-CONTAINING PROTEIN"/>
    <property type="match status" value="1"/>
</dbReference>
<gene>
    <name evidence="2" type="ORF">ADL29_28970</name>
</gene>
<comment type="caution">
    <text evidence="2">The sequence shown here is derived from an EMBL/GenBank/DDBJ whole genome shotgun (WGS) entry which is preliminary data.</text>
</comment>
<organism evidence="2 3">
    <name type="scientific">Streptomyces chattanoogensis</name>
    <dbReference type="NCBI Taxonomy" id="66876"/>
    <lineage>
        <taxon>Bacteria</taxon>
        <taxon>Bacillati</taxon>
        <taxon>Actinomycetota</taxon>
        <taxon>Actinomycetes</taxon>
        <taxon>Kitasatosporales</taxon>
        <taxon>Streptomycetaceae</taxon>
        <taxon>Streptomyces</taxon>
    </lineage>
</organism>